<dbReference type="RefSeq" id="WP_168936245.1">
    <property type="nucleotide sequence ID" value="NZ_JABAFY010000052.1"/>
</dbReference>
<evidence type="ECO:0000313" key="1">
    <source>
        <dbReference type="EMBL" id="NME52944.1"/>
    </source>
</evidence>
<sequence length="147" mass="17013">MLSVEDIRTYAKDTPEYNVLLEGEYQSVKKLVELAMKLTVGDFNIVAPVTGYTLEDFPSDTVMLYGVLHHLANGEAERQLRNQVTYNAQGLNAGIDDKFPQYNQLAQYYKGLFDQKLREFKMYINQEKAWGGSFSPYMAINEYRFRN</sequence>
<protein>
    <submittedName>
        <fullName evidence="1">Uncharacterized protein</fullName>
    </submittedName>
</protein>
<reference evidence="1 2" key="1">
    <citation type="submission" date="2020-04" db="EMBL/GenBank/DDBJ databases">
        <authorList>
            <person name="Hitch T.C.A."/>
            <person name="Wylensek D."/>
            <person name="Clavel T."/>
        </authorList>
    </citation>
    <scope>NUCLEOTIDE SEQUENCE [LARGE SCALE GENOMIC DNA]</scope>
    <source>
        <strain evidence="1 2">PG-251-APC-1</strain>
    </source>
</reference>
<comment type="caution">
    <text evidence="1">The sequence shown here is derived from an EMBL/GenBank/DDBJ whole genome shotgun (WGS) entry which is preliminary data.</text>
</comment>
<organism evidence="1 2">
    <name type="scientific">Desulfovibrio piger</name>
    <dbReference type="NCBI Taxonomy" id="901"/>
    <lineage>
        <taxon>Bacteria</taxon>
        <taxon>Pseudomonadati</taxon>
        <taxon>Thermodesulfobacteriota</taxon>
        <taxon>Desulfovibrionia</taxon>
        <taxon>Desulfovibrionales</taxon>
        <taxon>Desulfovibrionaceae</taxon>
        <taxon>Desulfovibrio</taxon>
    </lineage>
</organism>
<evidence type="ECO:0000313" key="2">
    <source>
        <dbReference type="Proteomes" id="UP000522333"/>
    </source>
</evidence>
<dbReference type="AlphaFoldDB" id="A0A848CHH9"/>
<proteinExistence type="predicted"/>
<gene>
    <name evidence="1" type="ORF">HF854_10560</name>
</gene>
<dbReference type="Proteomes" id="UP000522333">
    <property type="component" value="Unassembled WGS sequence"/>
</dbReference>
<accession>A0A848CHH9</accession>
<dbReference type="EMBL" id="JABAFY010000052">
    <property type="protein sequence ID" value="NME52944.1"/>
    <property type="molecule type" value="Genomic_DNA"/>
</dbReference>
<name>A0A848CHH9_9BACT</name>